<dbReference type="SUPFAM" id="SSF82114">
    <property type="entry name" value="Riboflavin kinase-like"/>
    <property type="match status" value="1"/>
</dbReference>
<dbReference type="CDD" id="cd02064">
    <property type="entry name" value="FAD_synthetase_N"/>
    <property type="match status" value="1"/>
</dbReference>
<gene>
    <name evidence="13" type="ORF">BBOMB_0689</name>
</gene>
<dbReference type="Pfam" id="PF01687">
    <property type="entry name" value="Flavokinase"/>
    <property type="match status" value="1"/>
</dbReference>
<comment type="similarity">
    <text evidence="2">Belongs to the RibF family.</text>
</comment>
<keyword evidence="3" id="KW-0285">Flavoprotein</keyword>
<dbReference type="Pfam" id="PF06574">
    <property type="entry name" value="FAD_syn"/>
    <property type="match status" value="1"/>
</dbReference>
<reference evidence="13 14" key="1">
    <citation type="journal article" date="2014" name="Appl. Environ. Microbiol.">
        <title>Genomic encyclopedia of type strains of the genus Bifidobacterium.</title>
        <authorList>
            <person name="Milani C."/>
            <person name="Lugli G.A."/>
            <person name="Duranti S."/>
            <person name="Turroni F."/>
            <person name="Bottacini F."/>
            <person name="Mangifesta M."/>
            <person name="Sanchez B."/>
            <person name="Viappiani A."/>
            <person name="Mancabelli L."/>
            <person name="Taminiau B."/>
            <person name="Delcenserie V."/>
            <person name="Barrangou R."/>
            <person name="Margolles A."/>
            <person name="van Sinderen D."/>
            <person name="Ventura M."/>
        </authorList>
    </citation>
    <scope>NUCLEOTIDE SEQUENCE [LARGE SCALE GENOMIC DNA]</scope>
    <source>
        <strain evidence="13 14">DSM 19703</strain>
    </source>
</reference>
<evidence type="ECO:0000256" key="6">
    <source>
        <dbReference type="ARBA" id="ARBA00022695"/>
    </source>
</evidence>
<dbReference type="InterPro" id="IPR023468">
    <property type="entry name" value="Riboflavin_kinase"/>
</dbReference>
<dbReference type="InterPro" id="IPR015865">
    <property type="entry name" value="Riboflavin_kinase_bac/euk"/>
</dbReference>
<dbReference type="eggNOG" id="COG0196">
    <property type="taxonomic scope" value="Bacteria"/>
</dbReference>
<evidence type="ECO:0000256" key="5">
    <source>
        <dbReference type="ARBA" id="ARBA00022679"/>
    </source>
</evidence>
<dbReference type="UniPathway" id="UPA00277">
    <property type="reaction ID" value="UER00407"/>
</dbReference>
<keyword evidence="5 13" id="KW-0808">Transferase</keyword>
<evidence type="ECO:0000256" key="8">
    <source>
        <dbReference type="ARBA" id="ARBA00022827"/>
    </source>
</evidence>
<comment type="catalytic activity">
    <reaction evidence="10">
        <text>riboflavin + ATP = FMN + ADP + H(+)</text>
        <dbReference type="Rhea" id="RHEA:14357"/>
        <dbReference type="ChEBI" id="CHEBI:15378"/>
        <dbReference type="ChEBI" id="CHEBI:30616"/>
        <dbReference type="ChEBI" id="CHEBI:57986"/>
        <dbReference type="ChEBI" id="CHEBI:58210"/>
        <dbReference type="ChEBI" id="CHEBI:456216"/>
        <dbReference type="EC" id="2.7.1.26"/>
    </reaction>
</comment>
<dbReference type="GO" id="GO:0009398">
    <property type="term" value="P:FMN biosynthetic process"/>
    <property type="evidence" value="ECO:0007669"/>
    <property type="project" value="TreeGrafter"/>
</dbReference>
<dbReference type="NCBIfam" id="TIGR00125">
    <property type="entry name" value="cyt_tran_rel"/>
    <property type="match status" value="1"/>
</dbReference>
<keyword evidence="14" id="KW-1185">Reference proteome</keyword>
<name>A0A080N2U2_9BIFI</name>
<evidence type="ECO:0000313" key="13">
    <source>
        <dbReference type="EMBL" id="KFF31342.1"/>
    </source>
</evidence>
<evidence type="ECO:0000256" key="9">
    <source>
        <dbReference type="ARBA" id="ARBA00022840"/>
    </source>
</evidence>
<dbReference type="GO" id="GO:0006747">
    <property type="term" value="P:FAD biosynthetic process"/>
    <property type="evidence" value="ECO:0007669"/>
    <property type="project" value="UniProtKB-UniPathway"/>
</dbReference>
<accession>A0A080N2U2</accession>
<dbReference type="InterPro" id="IPR023465">
    <property type="entry name" value="Riboflavin_kinase_dom_sf"/>
</dbReference>
<keyword evidence="6 13" id="KW-0548">Nucleotidyltransferase</keyword>
<dbReference type="SMART" id="SM00904">
    <property type="entry name" value="Flavokinase"/>
    <property type="match status" value="1"/>
</dbReference>
<evidence type="ECO:0000313" key="14">
    <source>
        <dbReference type="Proteomes" id="UP000028730"/>
    </source>
</evidence>
<dbReference type="Gene3D" id="3.40.50.620">
    <property type="entry name" value="HUPs"/>
    <property type="match status" value="1"/>
</dbReference>
<keyword evidence="4" id="KW-0288">FMN</keyword>
<dbReference type="SUPFAM" id="SSF52374">
    <property type="entry name" value="Nucleotidylyl transferase"/>
    <property type="match status" value="1"/>
</dbReference>
<dbReference type="PANTHER" id="PTHR22749:SF6">
    <property type="entry name" value="RIBOFLAVIN KINASE"/>
    <property type="match status" value="1"/>
</dbReference>
<evidence type="ECO:0000256" key="11">
    <source>
        <dbReference type="ARBA" id="ARBA00049494"/>
    </source>
</evidence>
<dbReference type="InterPro" id="IPR014729">
    <property type="entry name" value="Rossmann-like_a/b/a_fold"/>
</dbReference>
<dbReference type="GO" id="GO:0008531">
    <property type="term" value="F:riboflavin kinase activity"/>
    <property type="evidence" value="ECO:0007669"/>
    <property type="project" value="UniProtKB-EC"/>
</dbReference>
<proteinExistence type="inferred from homology"/>
<keyword evidence="7" id="KW-0547">Nucleotide-binding</keyword>
<dbReference type="RefSeq" id="WP_044087177.1">
    <property type="nucleotide sequence ID" value="NZ_ATLK01000001.1"/>
</dbReference>
<feature type="domain" description="Riboflavin kinase" evidence="12">
    <location>
        <begin position="247"/>
        <end position="414"/>
    </location>
</feature>
<dbReference type="EMBL" id="ATLK01000001">
    <property type="protein sequence ID" value="KFF31342.1"/>
    <property type="molecule type" value="Genomic_DNA"/>
</dbReference>
<dbReference type="GO" id="GO:0005524">
    <property type="term" value="F:ATP binding"/>
    <property type="evidence" value="ECO:0007669"/>
    <property type="project" value="UniProtKB-KW"/>
</dbReference>
<evidence type="ECO:0000256" key="4">
    <source>
        <dbReference type="ARBA" id="ARBA00022643"/>
    </source>
</evidence>
<evidence type="ECO:0000259" key="12">
    <source>
        <dbReference type="SMART" id="SM00904"/>
    </source>
</evidence>
<comment type="catalytic activity">
    <reaction evidence="11">
        <text>FMN + ATP + H(+) = FAD + diphosphate</text>
        <dbReference type="Rhea" id="RHEA:17237"/>
        <dbReference type="ChEBI" id="CHEBI:15378"/>
        <dbReference type="ChEBI" id="CHEBI:30616"/>
        <dbReference type="ChEBI" id="CHEBI:33019"/>
        <dbReference type="ChEBI" id="CHEBI:57692"/>
        <dbReference type="ChEBI" id="CHEBI:58210"/>
        <dbReference type="EC" id="2.7.7.2"/>
    </reaction>
</comment>
<evidence type="ECO:0000256" key="1">
    <source>
        <dbReference type="ARBA" id="ARBA00004726"/>
    </source>
</evidence>
<dbReference type="GO" id="GO:0003919">
    <property type="term" value="F:FMN adenylyltransferase activity"/>
    <property type="evidence" value="ECO:0007669"/>
    <property type="project" value="UniProtKB-EC"/>
</dbReference>
<evidence type="ECO:0000256" key="2">
    <source>
        <dbReference type="ARBA" id="ARBA00010214"/>
    </source>
</evidence>
<keyword evidence="9" id="KW-0067">ATP-binding</keyword>
<dbReference type="AlphaFoldDB" id="A0A080N2U2"/>
<sequence>MKLTRLRPNESGLVNWPLLNSMRRSVVTVGTFDGMHKGHQAVVSRVVELARRTGSLSVVIMFDRRPGFVHSYAAKHNDVDPPQGLRDDERLMSVSQRLFELESMGVDHVLVVDYTLVFAAKSYRFFLGQLVGKLGMRTLVLGADATMGAGRSGGVKEIDRLSQATRLFELEVIHDLGPGQVRVPRVIRPQAPSADVVGDPRDPREDLDKADLRAWSKSNEAREARVWSSSNVRFLLANGCVRQADDVLGRPHAVEGTVVHGEQRGRTMGFPTANLGDDVEGYVPVDGVYAGWLVDLGPASVLRDLDADHMDAESSVMPERVDFVRERECRAFGSPYRWPAAISIGTKPTYRDEVGHIDRIIEPYAVTKDWLELYGHRVRVEFVAFLRAQIAFDGTEELTAAMQDYADRTLRITQG</sequence>
<dbReference type="InterPro" id="IPR015864">
    <property type="entry name" value="FAD_synthase"/>
</dbReference>
<dbReference type="GO" id="GO:0009231">
    <property type="term" value="P:riboflavin biosynthetic process"/>
    <property type="evidence" value="ECO:0007669"/>
    <property type="project" value="InterPro"/>
</dbReference>
<comment type="pathway">
    <text evidence="1">Cofactor biosynthesis; FAD biosynthesis; FAD from FMN: step 1/1.</text>
</comment>
<keyword evidence="8" id="KW-0274">FAD</keyword>
<dbReference type="EC" id="2.7.7.2" evidence="13"/>
<keyword evidence="13" id="KW-0418">Kinase</keyword>
<evidence type="ECO:0000256" key="10">
    <source>
        <dbReference type="ARBA" id="ARBA00047880"/>
    </source>
</evidence>
<dbReference type="InterPro" id="IPR004821">
    <property type="entry name" value="Cyt_trans-like"/>
</dbReference>
<evidence type="ECO:0000256" key="3">
    <source>
        <dbReference type="ARBA" id="ARBA00022630"/>
    </source>
</evidence>
<protein>
    <submittedName>
        <fullName evidence="13">Riboflavin kinase</fullName>
        <ecNumber evidence="13">2.7.1.26</ecNumber>
        <ecNumber evidence="13">2.7.7.2</ecNumber>
    </submittedName>
</protein>
<dbReference type="OrthoDB" id="9803667at2"/>
<dbReference type="STRING" id="1341695.BBOMB_0689"/>
<dbReference type="Gene3D" id="2.40.30.30">
    <property type="entry name" value="Riboflavin kinase-like"/>
    <property type="match status" value="1"/>
</dbReference>
<dbReference type="PANTHER" id="PTHR22749">
    <property type="entry name" value="RIBOFLAVIN KINASE/FMN ADENYLYLTRANSFERASE"/>
    <property type="match status" value="1"/>
</dbReference>
<evidence type="ECO:0000256" key="7">
    <source>
        <dbReference type="ARBA" id="ARBA00022741"/>
    </source>
</evidence>
<dbReference type="Proteomes" id="UP000028730">
    <property type="component" value="Unassembled WGS sequence"/>
</dbReference>
<organism evidence="13 14">
    <name type="scientific">Bifidobacterium bombi DSM 19703</name>
    <dbReference type="NCBI Taxonomy" id="1341695"/>
    <lineage>
        <taxon>Bacteria</taxon>
        <taxon>Bacillati</taxon>
        <taxon>Actinomycetota</taxon>
        <taxon>Actinomycetes</taxon>
        <taxon>Bifidobacteriales</taxon>
        <taxon>Bifidobacteriaceae</taxon>
        <taxon>Bifidobacterium</taxon>
    </lineage>
</organism>
<comment type="caution">
    <text evidence="13">The sequence shown here is derived from an EMBL/GenBank/DDBJ whole genome shotgun (WGS) entry which is preliminary data.</text>
</comment>
<dbReference type="EC" id="2.7.1.26" evidence="13"/>